<sequence>MEIRSLGQRLWGVVLFFVVATSGRLNGRVDTLEFSTFHDKQTILAPEAGEESGIASIRNGVQLDSLRELRDAMDVMQSTWFELWVGAWPTAIDWTGAVINTHLTASLTTLSDALDMPAGAELETFADIENELNLYFGQSIAYYFGENTFAIRNEAYDDMLWVVLGWLEAVKFIKSHSRLHSKLDGKPWHGSQFVAAFAHRSRVFYDIASKGWDTKLCGGGMVWNPSLGPYKNAITNELYISAAAGMYLYFPGDCNDSPFMTGNSCGGSDPAVAHDPKYLRAAIDGYDWLKNSGMINDQGLYTDGFHIKGWGKNGSAGTRKCDERNEAVYTYNQGVLLSGLRALWESTGNQTYLEDGHELIRHTIKATGWILEKDAPPSSESWSGLGRGGIIEDFCDSSRHCNQDGQTFKGIYFHHLSLFCEALPSEPLVPGKSYTAGKDLRSLHYNSCQKYSQWIEHNAEAAIKNRDTYGIFSGWWAAHLQPTEAVSMPKGAVDYRNNATELDTPGWKLSTSGDKETASDLHDSQEGNFGVRGMTDGDRSPWAQRTIETHSGGLAVLRALWELRNMAA</sequence>
<name>A0AAQ3M5I4_9PEZI</name>
<dbReference type="Gene3D" id="1.50.10.20">
    <property type="match status" value="1"/>
</dbReference>
<feature type="region of interest" description="Disordered" evidence="1">
    <location>
        <begin position="506"/>
        <end position="539"/>
    </location>
</feature>
<dbReference type="Proteomes" id="UP001303373">
    <property type="component" value="Chromosome 2"/>
</dbReference>
<keyword evidence="3" id="KW-1185">Reference proteome</keyword>
<dbReference type="InterPro" id="IPR008928">
    <property type="entry name" value="6-hairpin_glycosidase_sf"/>
</dbReference>
<accession>A0AAQ3M5I4</accession>
<dbReference type="PANTHER" id="PTHR47791:SF2">
    <property type="entry name" value="ENDO MANNANASE, GH76 FAMILY (EUROFUNG)"/>
    <property type="match status" value="1"/>
</dbReference>
<feature type="compositionally biased region" description="Basic and acidic residues" evidence="1">
    <location>
        <begin position="513"/>
        <end position="525"/>
    </location>
</feature>
<dbReference type="GO" id="GO:0016787">
    <property type="term" value="F:hydrolase activity"/>
    <property type="evidence" value="ECO:0007669"/>
    <property type="project" value="UniProtKB-KW"/>
</dbReference>
<evidence type="ECO:0000313" key="2">
    <source>
        <dbReference type="EMBL" id="WPG98831.1"/>
    </source>
</evidence>
<reference evidence="2 3" key="1">
    <citation type="submission" date="2023-11" db="EMBL/GenBank/DDBJ databases">
        <title>An acidophilic fungus is an integral part of prey digestion in a carnivorous sundew plant.</title>
        <authorList>
            <person name="Tsai I.J."/>
        </authorList>
    </citation>
    <scope>NUCLEOTIDE SEQUENCE [LARGE SCALE GENOMIC DNA]</scope>
    <source>
        <strain evidence="2">169a</strain>
    </source>
</reference>
<gene>
    <name evidence="2" type="ORF">R9X50_00162900</name>
</gene>
<dbReference type="SUPFAM" id="SSF48208">
    <property type="entry name" value="Six-hairpin glycosidases"/>
    <property type="match status" value="1"/>
</dbReference>
<organism evidence="2 3">
    <name type="scientific">Acrodontium crateriforme</name>
    <dbReference type="NCBI Taxonomy" id="150365"/>
    <lineage>
        <taxon>Eukaryota</taxon>
        <taxon>Fungi</taxon>
        <taxon>Dikarya</taxon>
        <taxon>Ascomycota</taxon>
        <taxon>Pezizomycotina</taxon>
        <taxon>Dothideomycetes</taxon>
        <taxon>Dothideomycetidae</taxon>
        <taxon>Mycosphaerellales</taxon>
        <taxon>Teratosphaeriaceae</taxon>
        <taxon>Acrodontium</taxon>
    </lineage>
</organism>
<evidence type="ECO:0000313" key="3">
    <source>
        <dbReference type="Proteomes" id="UP001303373"/>
    </source>
</evidence>
<evidence type="ECO:0000256" key="1">
    <source>
        <dbReference type="SAM" id="MobiDB-lite"/>
    </source>
</evidence>
<dbReference type="Pfam" id="PF03663">
    <property type="entry name" value="Glyco_hydro_76"/>
    <property type="match status" value="1"/>
</dbReference>
<proteinExistence type="predicted"/>
<dbReference type="InterPro" id="IPR005198">
    <property type="entry name" value="Glyco_hydro_76"/>
</dbReference>
<dbReference type="EMBL" id="CP138581">
    <property type="protein sequence ID" value="WPG98831.1"/>
    <property type="molecule type" value="Genomic_DNA"/>
</dbReference>
<keyword evidence="2" id="KW-0378">Hydrolase</keyword>
<dbReference type="AlphaFoldDB" id="A0AAQ3M5I4"/>
<dbReference type="GO" id="GO:0005975">
    <property type="term" value="P:carbohydrate metabolic process"/>
    <property type="evidence" value="ECO:0007669"/>
    <property type="project" value="InterPro"/>
</dbReference>
<dbReference type="PANTHER" id="PTHR47791">
    <property type="entry name" value="MEIOTICALLY UP-REGULATED GENE 191 PROTEIN"/>
    <property type="match status" value="1"/>
</dbReference>
<protein>
    <submittedName>
        <fullName evidence="2">Glycoside hydrolase family 76 protein, protein</fullName>
    </submittedName>
</protein>
<dbReference type="InterPro" id="IPR053169">
    <property type="entry name" value="MUG_Protein"/>
</dbReference>